<keyword evidence="5" id="KW-0597">Phosphoprotein</keyword>
<comment type="caution">
    <text evidence="17">The sequence shown here is derived from an EMBL/GenBank/DDBJ whole genome shotgun (WGS) entry which is preliminary data.</text>
</comment>
<dbReference type="EMBL" id="SIMR01000006">
    <property type="protein sequence ID" value="TBC03015.1"/>
    <property type="molecule type" value="Genomic_DNA"/>
</dbReference>
<dbReference type="InterPro" id="IPR008250">
    <property type="entry name" value="ATPase_P-typ_transduc_dom_A_sf"/>
</dbReference>
<feature type="transmembrane region" description="Helical" evidence="15">
    <location>
        <begin position="186"/>
        <end position="204"/>
    </location>
</feature>
<keyword evidence="8 15" id="KW-0547">Nucleotide-binding</keyword>
<dbReference type="InterPro" id="IPR023299">
    <property type="entry name" value="ATPase_P-typ_cyto_dom_N"/>
</dbReference>
<dbReference type="SUPFAM" id="SSF56784">
    <property type="entry name" value="HAD-like"/>
    <property type="match status" value="1"/>
</dbReference>
<sequence length="759" mass="80530">MSCCALGAGLAVAMSDPHTANEEVLLASRIVGEGVRQTDLSVPGIHCGGCIRKVEAALSALSGVENARVNLSTKRVAIRWQADKPTAPFIETLNKIGYDAHLHDAGADEMDKTMNELIRALAVAGFAVSNIMLLSVSIWAGADASTRNMFHWISALIAFPALIYSGRVFFLSAWHALRHGQTNMDVPISIGVLLAFCMSLYETSHHESHAYFDAAISLLFFLLIGRTLDHMMRERARTAVRGLARLSSRGALVAQDDGKHAYVPVNEIQPDMHILLAAGERVPVDARVETGQSEVDCALVSGESLPQPVSPGTMLSAGTLNLTAPITIVATTAAKHSFLAEIVRMMEAAEAGRSVYRRIADRASRLYAPVVHLTALLTFIGWMIVGGDLHRAATIAIAVLIITCPCALGLAVPMVQIVAARRLFERGVMVKDGGALERIADVDTVIFDKTGTLTLDRLRLINREPIDPAVLAIAASIAAHSRHPYSRALAAAGQDDAIAPMTVSGISEHPGAGMQASVGTTIYRLGRADWALTDSAEQPGTVGVVLSENGQLRAAFCFDSDPRPDVRAAVRAIFRLGCRVEIMSGDRDDPVRRLASELGLPYRAGVSPADKTKRIADLTEAGQRVLMVGDGLNDTPALVAAHASMAPATAADVGRNAADLVFLHDSLLSVPQAITVARNARRLVRENLVLAIGYNAIAVPVAILGHVTPLVAAVAMSASSLLVIGNALRLHGPRSSTKLNSDASVLEFSGKAVTMGKSR</sequence>
<dbReference type="PRINTS" id="PR00119">
    <property type="entry name" value="CATATPASE"/>
</dbReference>
<dbReference type="SUPFAM" id="SSF55008">
    <property type="entry name" value="HMA, heavy metal-associated domain"/>
    <property type="match status" value="1"/>
</dbReference>
<dbReference type="PROSITE" id="PS00154">
    <property type="entry name" value="ATPASE_E1_E2"/>
    <property type="match status" value="1"/>
</dbReference>
<evidence type="ECO:0000256" key="5">
    <source>
        <dbReference type="ARBA" id="ARBA00022553"/>
    </source>
</evidence>
<evidence type="ECO:0000256" key="1">
    <source>
        <dbReference type="ARBA" id="ARBA00004651"/>
    </source>
</evidence>
<dbReference type="PANTHER" id="PTHR43520:SF5">
    <property type="entry name" value="CATION-TRANSPORTING P-TYPE ATPASE-RELATED"/>
    <property type="match status" value="1"/>
</dbReference>
<dbReference type="NCBIfam" id="TIGR01511">
    <property type="entry name" value="ATPase-IB1_Cu"/>
    <property type="match status" value="1"/>
</dbReference>
<keyword evidence="4 15" id="KW-1003">Cell membrane</keyword>
<reference evidence="17 18" key="1">
    <citation type="submission" date="2019-02" db="EMBL/GenBank/DDBJ databases">
        <title>The genomic architecture of introgression among sibling species of bacteria.</title>
        <authorList>
            <person name="Cavassim M.I.A."/>
            <person name="Moeskjaer S."/>
            <person name="Moslemi C."/>
            <person name="Fields B."/>
            <person name="Bachmann A."/>
            <person name="Vilhjalmsson B."/>
            <person name="Schierup M.H."/>
            <person name="Young J.P.W."/>
            <person name="Andersen S.U."/>
        </authorList>
    </citation>
    <scope>NUCLEOTIDE SEQUENCE [LARGE SCALE GENOMIC DNA]</scope>
    <source>
        <strain evidence="17 18">SM92</strain>
        <plasmid evidence="17">pSM92_Rh12</plasmid>
    </source>
</reference>
<dbReference type="SUPFAM" id="SSF81665">
    <property type="entry name" value="Calcium ATPase, transmembrane domain M"/>
    <property type="match status" value="1"/>
</dbReference>
<evidence type="ECO:0000256" key="15">
    <source>
        <dbReference type="RuleBase" id="RU362081"/>
    </source>
</evidence>
<comment type="subcellular location">
    <subcellularLocation>
        <location evidence="1">Cell membrane</location>
        <topology evidence="1">Multi-pass membrane protein</topology>
    </subcellularLocation>
</comment>
<keyword evidence="13" id="KW-0406">Ion transport</keyword>
<dbReference type="Gene3D" id="3.30.70.100">
    <property type="match status" value="1"/>
</dbReference>
<dbReference type="NCBIfam" id="TIGR01512">
    <property type="entry name" value="ATPase-IB2_Cd"/>
    <property type="match status" value="1"/>
</dbReference>
<feature type="transmembrane region" description="Helical" evidence="15">
    <location>
        <begin position="152"/>
        <end position="174"/>
    </location>
</feature>
<evidence type="ECO:0000256" key="7">
    <source>
        <dbReference type="ARBA" id="ARBA00022723"/>
    </source>
</evidence>
<evidence type="ECO:0000256" key="10">
    <source>
        <dbReference type="ARBA" id="ARBA00022842"/>
    </source>
</evidence>
<dbReference type="Pfam" id="PF00122">
    <property type="entry name" value="E1-E2_ATPase"/>
    <property type="match status" value="1"/>
</dbReference>
<dbReference type="InterPro" id="IPR017969">
    <property type="entry name" value="Heavy-metal-associated_CS"/>
</dbReference>
<feature type="transmembrane region" description="Helical" evidence="15">
    <location>
        <begin position="366"/>
        <end position="385"/>
    </location>
</feature>
<keyword evidence="10" id="KW-0460">Magnesium</keyword>
<dbReference type="PANTHER" id="PTHR43520">
    <property type="entry name" value="ATP7, ISOFORM B"/>
    <property type="match status" value="1"/>
</dbReference>
<dbReference type="SUPFAM" id="SSF81653">
    <property type="entry name" value="Calcium ATPase, transduction domain A"/>
    <property type="match status" value="1"/>
</dbReference>
<dbReference type="PROSITE" id="PS01047">
    <property type="entry name" value="HMA_1"/>
    <property type="match status" value="1"/>
</dbReference>
<accession>A0AB38HSD2</accession>
<name>A0AB38HSD2_9HYPH</name>
<evidence type="ECO:0000256" key="4">
    <source>
        <dbReference type="ARBA" id="ARBA00022475"/>
    </source>
</evidence>
<geneLocation type="plasmid" evidence="17">
    <name>pSM92_Rh12</name>
</geneLocation>
<dbReference type="NCBIfam" id="TIGR01494">
    <property type="entry name" value="ATPase_P-type"/>
    <property type="match status" value="1"/>
</dbReference>
<dbReference type="Gene3D" id="3.40.50.1000">
    <property type="entry name" value="HAD superfamily/HAD-like"/>
    <property type="match status" value="1"/>
</dbReference>
<keyword evidence="12 15" id="KW-1133">Transmembrane helix</keyword>
<dbReference type="GO" id="GO:0005524">
    <property type="term" value="F:ATP binding"/>
    <property type="evidence" value="ECO:0007669"/>
    <property type="project" value="UniProtKB-UniRule"/>
</dbReference>
<keyword evidence="3" id="KW-0813">Transport</keyword>
<keyword evidence="7 15" id="KW-0479">Metal-binding</keyword>
<evidence type="ECO:0000313" key="18">
    <source>
        <dbReference type="Proteomes" id="UP000294215"/>
    </source>
</evidence>
<dbReference type="GO" id="GO:0005507">
    <property type="term" value="F:copper ion binding"/>
    <property type="evidence" value="ECO:0007669"/>
    <property type="project" value="TreeGrafter"/>
</dbReference>
<dbReference type="PROSITE" id="PS50846">
    <property type="entry name" value="HMA_2"/>
    <property type="match status" value="1"/>
</dbReference>
<dbReference type="Gene3D" id="2.70.150.10">
    <property type="entry name" value="Calcium-transporting ATPase, cytoplasmic transduction domain A"/>
    <property type="match status" value="1"/>
</dbReference>
<evidence type="ECO:0000256" key="3">
    <source>
        <dbReference type="ARBA" id="ARBA00022448"/>
    </source>
</evidence>
<dbReference type="GO" id="GO:0005886">
    <property type="term" value="C:plasma membrane"/>
    <property type="evidence" value="ECO:0007669"/>
    <property type="project" value="UniProtKB-SubCell"/>
</dbReference>
<evidence type="ECO:0000256" key="12">
    <source>
        <dbReference type="ARBA" id="ARBA00022989"/>
    </source>
</evidence>
<evidence type="ECO:0000256" key="14">
    <source>
        <dbReference type="ARBA" id="ARBA00023136"/>
    </source>
</evidence>
<proteinExistence type="inferred from homology"/>
<keyword evidence="17" id="KW-0614">Plasmid</keyword>
<dbReference type="Gene3D" id="3.40.1110.10">
    <property type="entry name" value="Calcium-transporting ATPase, cytoplasmic domain N"/>
    <property type="match status" value="1"/>
</dbReference>
<protein>
    <submittedName>
        <fullName evidence="17">Cadmium-translocating P-type ATPase</fullName>
        <ecNumber evidence="17">3.6.3.3</ecNumber>
    </submittedName>
</protein>
<evidence type="ECO:0000256" key="8">
    <source>
        <dbReference type="ARBA" id="ARBA00022741"/>
    </source>
</evidence>
<dbReference type="Pfam" id="PF00702">
    <property type="entry name" value="Hydrolase"/>
    <property type="match status" value="1"/>
</dbReference>
<dbReference type="CDD" id="cd00371">
    <property type="entry name" value="HMA"/>
    <property type="match status" value="1"/>
</dbReference>
<organism evidence="17 18">
    <name type="scientific">Rhizobium ruizarguesonis</name>
    <dbReference type="NCBI Taxonomy" id="2081791"/>
    <lineage>
        <taxon>Bacteria</taxon>
        <taxon>Pseudomonadati</taxon>
        <taxon>Pseudomonadota</taxon>
        <taxon>Alphaproteobacteria</taxon>
        <taxon>Hyphomicrobiales</taxon>
        <taxon>Rhizobiaceae</taxon>
        <taxon>Rhizobium/Agrobacterium group</taxon>
        <taxon>Rhizobium</taxon>
    </lineage>
</organism>
<dbReference type="AlphaFoldDB" id="A0AB38HSD2"/>
<feature type="transmembrane region" description="Helical" evidence="15">
    <location>
        <begin position="710"/>
        <end position="728"/>
    </location>
</feature>
<evidence type="ECO:0000256" key="6">
    <source>
        <dbReference type="ARBA" id="ARBA00022692"/>
    </source>
</evidence>
<dbReference type="CDD" id="cd02092">
    <property type="entry name" value="P-type_ATPase_FixI-like"/>
    <property type="match status" value="1"/>
</dbReference>
<evidence type="ECO:0000256" key="13">
    <source>
        <dbReference type="ARBA" id="ARBA00023065"/>
    </source>
</evidence>
<feature type="transmembrane region" description="Helical" evidence="15">
    <location>
        <begin position="391"/>
        <end position="419"/>
    </location>
</feature>
<feature type="transmembrane region" description="Helical" evidence="15">
    <location>
        <begin position="688"/>
        <end position="704"/>
    </location>
</feature>
<dbReference type="Proteomes" id="UP000294215">
    <property type="component" value="Unassembled WGS sequence"/>
</dbReference>
<feature type="domain" description="HMA" evidence="16">
    <location>
        <begin position="36"/>
        <end position="101"/>
    </location>
</feature>
<keyword evidence="17" id="KW-0378">Hydrolase</keyword>
<dbReference type="InterPro" id="IPR018303">
    <property type="entry name" value="ATPase_P-typ_P_site"/>
</dbReference>
<evidence type="ECO:0000256" key="11">
    <source>
        <dbReference type="ARBA" id="ARBA00022967"/>
    </source>
</evidence>
<feature type="transmembrane region" description="Helical" evidence="15">
    <location>
        <begin position="210"/>
        <end position="228"/>
    </location>
</feature>
<dbReference type="GO" id="GO:0043682">
    <property type="term" value="F:P-type divalent copper transporter activity"/>
    <property type="evidence" value="ECO:0007669"/>
    <property type="project" value="TreeGrafter"/>
</dbReference>
<dbReference type="InterPro" id="IPR059000">
    <property type="entry name" value="ATPase_P-type_domA"/>
</dbReference>
<keyword evidence="9 15" id="KW-0067">ATP-binding</keyword>
<dbReference type="InterPro" id="IPR023298">
    <property type="entry name" value="ATPase_P-typ_TM_dom_sf"/>
</dbReference>
<dbReference type="InterPro" id="IPR036412">
    <property type="entry name" value="HAD-like_sf"/>
</dbReference>
<dbReference type="GO" id="GO:0055070">
    <property type="term" value="P:copper ion homeostasis"/>
    <property type="evidence" value="ECO:0007669"/>
    <property type="project" value="TreeGrafter"/>
</dbReference>
<dbReference type="EC" id="3.6.3.3" evidence="17"/>
<dbReference type="InterPro" id="IPR006121">
    <property type="entry name" value="HMA_dom"/>
</dbReference>
<keyword evidence="6 15" id="KW-0812">Transmembrane</keyword>
<dbReference type="RefSeq" id="WP_130817702.1">
    <property type="nucleotide sequence ID" value="NZ_SIMR01000006.1"/>
</dbReference>
<dbReference type="InterPro" id="IPR001757">
    <property type="entry name" value="P_typ_ATPase"/>
</dbReference>
<keyword evidence="11" id="KW-1278">Translocase</keyword>
<dbReference type="GO" id="GO:0016887">
    <property type="term" value="F:ATP hydrolysis activity"/>
    <property type="evidence" value="ECO:0007669"/>
    <property type="project" value="InterPro"/>
</dbReference>
<keyword evidence="14 15" id="KW-0472">Membrane</keyword>
<dbReference type="InterPro" id="IPR023214">
    <property type="entry name" value="HAD_sf"/>
</dbReference>
<feature type="transmembrane region" description="Helical" evidence="15">
    <location>
        <begin position="120"/>
        <end position="140"/>
    </location>
</feature>
<dbReference type="NCBIfam" id="TIGR01525">
    <property type="entry name" value="ATPase-IB_hvy"/>
    <property type="match status" value="1"/>
</dbReference>
<evidence type="ECO:0000259" key="16">
    <source>
        <dbReference type="PROSITE" id="PS50846"/>
    </source>
</evidence>
<gene>
    <name evidence="17" type="primary">cadA</name>
    <name evidence="17" type="ORF">ELH40_36035</name>
</gene>
<dbReference type="InterPro" id="IPR036163">
    <property type="entry name" value="HMA_dom_sf"/>
</dbReference>
<dbReference type="InterPro" id="IPR027256">
    <property type="entry name" value="P-typ_ATPase_IB"/>
</dbReference>
<dbReference type="Pfam" id="PF00403">
    <property type="entry name" value="HMA"/>
    <property type="match status" value="1"/>
</dbReference>
<evidence type="ECO:0000256" key="2">
    <source>
        <dbReference type="ARBA" id="ARBA00006024"/>
    </source>
</evidence>
<evidence type="ECO:0000313" key="17">
    <source>
        <dbReference type="EMBL" id="TBC03015.1"/>
    </source>
</evidence>
<evidence type="ECO:0000256" key="9">
    <source>
        <dbReference type="ARBA" id="ARBA00022840"/>
    </source>
</evidence>
<comment type="similarity">
    <text evidence="2 15">Belongs to the cation transport ATPase (P-type) (TC 3.A.3) family. Type IB subfamily.</text>
</comment>